<dbReference type="EMBL" id="CP000477">
    <property type="protein sequence ID" value="ABK14445.1"/>
    <property type="molecule type" value="Genomic_DNA"/>
</dbReference>
<protein>
    <recommendedName>
        <fullName evidence="3">DUF2150 family protein</fullName>
    </recommendedName>
</protein>
<dbReference type="GeneID" id="4463149"/>
<dbReference type="AlphaFoldDB" id="A0B6X1"/>
<evidence type="ECO:0008006" key="3">
    <source>
        <dbReference type="Google" id="ProtNLM"/>
    </source>
</evidence>
<sequence>MKEEFYTQKRWLNWMNKVKESQFKFPESEQDAGGAVFVYIMDDVILACLKVLARLEKGMLTQDEALETIRSIRDIVSTEHESLGEDADLMLASLRTSLAAVFESCNSYILGDYDKDRRLDEMINEAVRAEAEGRIEDALAVVGNIGARVIAGEKPPEIPDMDYCVVAELLDGIDAIAAAMVGDTSYKEEDGSPLEEEV</sequence>
<name>A0B6X1_METTP</name>
<organism evidence="1 2">
    <name type="scientific">Methanothrix thermoacetophila (strain DSM 6194 / JCM 14653 / NBRC 101360 / PT)</name>
    <name type="common">Methanosaeta thermophila</name>
    <dbReference type="NCBI Taxonomy" id="349307"/>
    <lineage>
        <taxon>Archaea</taxon>
        <taxon>Methanobacteriati</taxon>
        <taxon>Methanobacteriota</taxon>
        <taxon>Stenosarchaea group</taxon>
        <taxon>Methanomicrobia</taxon>
        <taxon>Methanotrichales</taxon>
        <taxon>Methanotrichaceae</taxon>
        <taxon>Methanothrix</taxon>
    </lineage>
</organism>
<keyword evidence="2" id="KW-1185">Reference proteome</keyword>
<dbReference type="HOGENOM" id="CLU_114819_0_0_2"/>
<dbReference type="Proteomes" id="UP000000674">
    <property type="component" value="Chromosome"/>
</dbReference>
<dbReference type="STRING" id="349307.Mthe_0655"/>
<dbReference type="OrthoDB" id="145435at2157"/>
<dbReference type="PIRSF" id="PIRSF022079">
    <property type="entry name" value="UCP022079"/>
    <property type="match status" value="1"/>
</dbReference>
<dbReference type="Pfam" id="PF09920">
    <property type="entry name" value="DUF2150"/>
    <property type="match status" value="1"/>
</dbReference>
<dbReference type="RefSeq" id="WP_011695841.1">
    <property type="nucleotide sequence ID" value="NC_008553.1"/>
</dbReference>
<gene>
    <name evidence="1" type="ordered locus">Mthe_0655</name>
</gene>
<evidence type="ECO:0000313" key="1">
    <source>
        <dbReference type="EMBL" id="ABK14445.1"/>
    </source>
</evidence>
<accession>A0B6X1</accession>
<dbReference type="KEGG" id="mtp:Mthe_0655"/>
<dbReference type="InterPro" id="IPR014518">
    <property type="entry name" value="UCP022079"/>
</dbReference>
<evidence type="ECO:0000313" key="2">
    <source>
        <dbReference type="Proteomes" id="UP000000674"/>
    </source>
</evidence>
<reference evidence="1 2" key="1">
    <citation type="submission" date="2006-10" db="EMBL/GenBank/DDBJ databases">
        <title>Complete sequence of Methanosaeta thermophila PT.</title>
        <authorList>
            <consortium name="US DOE Joint Genome Institute"/>
            <person name="Copeland A."/>
            <person name="Lucas S."/>
            <person name="Lapidus A."/>
            <person name="Barry K."/>
            <person name="Detter J.C."/>
            <person name="Glavina del Rio T."/>
            <person name="Hammon N."/>
            <person name="Israni S."/>
            <person name="Pitluck S."/>
            <person name="Chain P."/>
            <person name="Malfatti S."/>
            <person name="Shin M."/>
            <person name="Vergez L."/>
            <person name="Schmutz J."/>
            <person name="Larimer F."/>
            <person name="Land M."/>
            <person name="Hauser L."/>
            <person name="Kyrpides N."/>
            <person name="Kim E."/>
            <person name="Smith K.S."/>
            <person name="Ingram-Smith C."/>
            <person name="Richardson P."/>
        </authorList>
    </citation>
    <scope>NUCLEOTIDE SEQUENCE [LARGE SCALE GENOMIC DNA]</scope>
    <source>
        <strain evidence="2">DSM 6194 / JCM 14653 / NBRC 101360 / PT</strain>
    </source>
</reference>
<proteinExistence type="predicted"/>